<dbReference type="KEGG" id="halg:HUG10_13515"/>
<feature type="domain" description="DUF7827" evidence="2">
    <location>
        <begin position="37"/>
        <end position="139"/>
    </location>
</feature>
<gene>
    <name evidence="3" type="ORF">HUG10_13515</name>
</gene>
<dbReference type="RefSeq" id="WP_179170081.1">
    <property type="nucleotide sequence ID" value="NZ_CP058529.1"/>
</dbReference>
<feature type="domain" description="DUF7827" evidence="2">
    <location>
        <begin position="171"/>
        <end position="271"/>
    </location>
</feature>
<dbReference type="GeneID" id="56029870"/>
<proteinExistence type="predicted"/>
<dbReference type="Pfam" id="PF25162">
    <property type="entry name" value="DUF7827"/>
    <property type="match status" value="2"/>
</dbReference>
<feature type="region of interest" description="Disordered" evidence="1">
    <location>
        <begin position="289"/>
        <end position="316"/>
    </location>
</feature>
<evidence type="ECO:0000313" key="3">
    <source>
        <dbReference type="EMBL" id="QLG28507.1"/>
    </source>
</evidence>
<accession>A0A7D5GM54</accession>
<evidence type="ECO:0000259" key="2">
    <source>
        <dbReference type="Pfam" id="PF25162"/>
    </source>
</evidence>
<reference evidence="3 4" key="1">
    <citation type="submission" date="2020-07" db="EMBL/GenBank/DDBJ databases">
        <title>Gai3-2, isolated from salt lake.</title>
        <authorList>
            <person name="Cui H."/>
            <person name="Shi X."/>
        </authorList>
    </citation>
    <scope>NUCLEOTIDE SEQUENCE [LARGE SCALE GENOMIC DNA]</scope>
    <source>
        <strain evidence="3 4">Gai3-2</strain>
    </source>
</reference>
<evidence type="ECO:0000256" key="1">
    <source>
        <dbReference type="SAM" id="MobiDB-lite"/>
    </source>
</evidence>
<dbReference type="InterPro" id="IPR057149">
    <property type="entry name" value="DUF7827"/>
</dbReference>
<dbReference type="Proteomes" id="UP000509750">
    <property type="component" value="Chromosome"/>
</dbReference>
<name>A0A7D5GM54_9EURY</name>
<dbReference type="AlphaFoldDB" id="A0A7D5GM54"/>
<dbReference type="OrthoDB" id="293263at2157"/>
<sequence>MSSKPHLIATALLVSLLAAAPAVSAVTGAAGGVETAEPQFPESTVEGEQGDTVSIPVALDANGSTTIRIGEEAAANFETRATVVDTDGDGEVTVTLDTSIAGRTSAEHYLEARGGEVREVEQRTELLESRLDAGEYPLELGPGGAPSDTAMLSLAEGPEPTGTPRVPLCRATLAESTADVASGGTAELPIRFDGTDRVRVRIGAADAVGFEATATVVDTDGDGRATVLFDTEMAGRADASSYLSAEGGDVRNATQHSRTLDSRLDSGNYEIALGPDDDVRAVGSLYVTEGATTPTDSPTAATTTAGDSPEGTNTTGAGFGFPVAVLALTGAALLVRR</sequence>
<evidence type="ECO:0000313" key="4">
    <source>
        <dbReference type="Proteomes" id="UP000509750"/>
    </source>
</evidence>
<dbReference type="EMBL" id="CP058529">
    <property type="protein sequence ID" value="QLG28507.1"/>
    <property type="molecule type" value="Genomic_DNA"/>
</dbReference>
<protein>
    <recommendedName>
        <fullName evidence="2">DUF7827 domain-containing protein</fullName>
    </recommendedName>
</protein>
<feature type="compositionally biased region" description="Low complexity" evidence="1">
    <location>
        <begin position="290"/>
        <end position="308"/>
    </location>
</feature>
<organism evidence="3 4">
    <name type="scientific">Halorarum halophilum</name>
    <dbReference type="NCBI Taxonomy" id="2743090"/>
    <lineage>
        <taxon>Archaea</taxon>
        <taxon>Methanobacteriati</taxon>
        <taxon>Methanobacteriota</taxon>
        <taxon>Stenosarchaea group</taxon>
        <taxon>Halobacteria</taxon>
        <taxon>Halobacteriales</taxon>
        <taxon>Haloferacaceae</taxon>
        <taxon>Halorarum</taxon>
    </lineage>
</organism>
<keyword evidence="4" id="KW-1185">Reference proteome</keyword>